<dbReference type="Proteomes" id="UP000294299">
    <property type="component" value="Chromosome NFRAN"/>
</dbReference>
<reference evidence="1 2" key="1">
    <citation type="submission" date="2019-02" db="EMBL/GenBank/DDBJ databases">
        <authorList>
            <person name="Lehtovirta-Morley E L."/>
        </authorList>
    </citation>
    <scope>NUCLEOTIDE SEQUENCE [LARGE SCALE GENOMIC DNA]</scope>
    <source>
        <strain evidence="1">NFRAN1</strain>
    </source>
</reference>
<proteinExistence type="predicted"/>
<protein>
    <submittedName>
        <fullName evidence="1">Uncharacterized protein</fullName>
    </submittedName>
</protein>
<dbReference type="RefSeq" id="WP_134482498.1">
    <property type="nucleotide sequence ID" value="NZ_LR216287.1"/>
</dbReference>
<organism evidence="1 2">
    <name type="scientific">Candidatus Nitrosocosmicus franklandianus</name>
    <dbReference type="NCBI Taxonomy" id="1798806"/>
    <lineage>
        <taxon>Archaea</taxon>
        <taxon>Nitrososphaerota</taxon>
        <taxon>Nitrososphaeria</taxon>
        <taxon>Nitrososphaerales</taxon>
        <taxon>Nitrososphaeraceae</taxon>
        <taxon>Candidatus Nitrosocosmicus</taxon>
    </lineage>
</organism>
<accession>A0A484I7S5</accession>
<dbReference type="GeneID" id="39419621"/>
<name>A0A484I7S5_9ARCH</name>
<keyword evidence="2" id="KW-1185">Reference proteome</keyword>
<dbReference type="KEGG" id="nfn:NFRAN_0011"/>
<evidence type="ECO:0000313" key="2">
    <source>
        <dbReference type="Proteomes" id="UP000294299"/>
    </source>
</evidence>
<evidence type="ECO:0000313" key="1">
    <source>
        <dbReference type="EMBL" id="VFJ12332.1"/>
    </source>
</evidence>
<gene>
    <name evidence="1" type="ORF">NFRAN_0011</name>
</gene>
<sequence>MNESQLKDKFLSYLKTNPNNSFFGKTVEKPQHFLEIKNEALNRRFDFILAIIRTSGYKPKEIRKNSIEIDDDLKNIHTRGTLLKNISQTHKIKIQNMTIFPIEIKSNQDKLDERLGNQIIDAIMSFGRSVIILDSKHCQNMKKNGLKRILPSTIIGYQESDDKFVLINKFSRVISDSLLNINKIGLIRALEKSNSNVNISSLQRNLRSLQTINQKLIYNQIFLDQQSFHEDELRFVEELSTINQKINIKKEILKSIKHLTNYKITDFIE</sequence>
<dbReference type="OrthoDB" id="10570at2157"/>
<dbReference type="AlphaFoldDB" id="A0A484I7S5"/>
<dbReference type="EMBL" id="LR216287">
    <property type="protein sequence ID" value="VFJ12332.1"/>
    <property type="molecule type" value="Genomic_DNA"/>
</dbReference>